<dbReference type="PaxDb" id="35128-Thaps270113"/>
<dbReference type="SMART" id="SM00054">
    <property type="entry name" value="EFh"/>
    <property type="match status" value="2"/>
</dbReference>
<sequence>MYEVIEGTFEVRHGGKPVHFINSGDSFGESSLLFRRPRSSTVVCASPECQLHEMKGSDFYAMLESDPSTTNALRDMCRKRLFQKAVRHHAEELSKEELTKVFHAFNKDKSGALSLSEVKSLMKQVSLPECEVGELLKSLDLDEDGKVTMDEFQRVFKQI</sequence>
<dbReference type="InterPro" id="IPR018490">
    <property type="entry name" value="cNMP-bd_dom_sf"/>
</dbReference>
<dbReference type="InterPro" id="IPR018247">
    <property type="entry name" value="EF_Hand_1_Ca_BS"/>
</dbReference>
<dbReference type="GO" id="GO:0005509">
    <property type="term" value="F:calcium ion binding"/>
    <property type="evidence" value="ECO:0007669"/>
    <property type="project" value="InterPro"/>
</dbReference>
<proteinExistence type="predicted"/>
<keyword evidence="5" id="KW-1185">Reference proteome</keyword>
<dbReference type="eggNOG" id="ENOG502SX0Y">
    <property type="taxonomic scope" value="Eukaryota"/>
</dbReference>
<dbReference type="Pfam" id="PF00027">
    <property type="entry name" value="cNMP_binding"/>
    <property type="match status" value="1"/>
</dbReference>
<dbReference type="Gene3D" id="2.60.120.10">
    <property type="entry name" value="Jelly Rolls"/>
    <property type="match status" value="1"/>
</dbReference>
<dbReference type="InterPro" id="IPR002048">
    <property type="entry name" value="EF_hand_dom"/>
</dbReference>
<dbReference type="HOGENOM" id="CLU_1664274_0_0_1"/>
<protein>
    <submittedName>
        <fullName evidence="4">Uncharacterized protein</fullName>
    </submittedName>
</protein>
<dbReference type="KEGG" id="tps:THAPSDRAFT_270113"/>
<dbReference type="GeneID" id="7449427"/>
<evidence type="ECO:0000259" key="3">
    <source>
        <dbReference type="PROSITE" id="PS50222"/>
    </source>
</evidence>
<feature type="domain" description="EF-hand" evidence="3">
    <location>
        <begin position="131"/>
        <end position="159"/>
    </location>
</feature>
<dbReference type="SUPFAM" id="SSF47473">
    <property type="entry name" value="EF-hand"/>
    <property type="match status" value="1"/>
</dbReference>
<dbReference type="CDD" id="cd00051">
    <property type="entry name" value="EFh"/>
    <property type="match status" value="1"/>
</dbReference>
<accession>B8CFY2</accession>
<dbReference type="InterPro" id="IPR011992">
    <property type="entry name" value="EF-hand-dom_pair"/>
</dbReference>
<dbReference type="Proteomes" id="UP000001449">
    <property type="component" value="Chromosome 22"/>
</dbReference>
<dbReference type="Pfam" id="PF13499">
    <property type="entry name" value="EF-hand_7"/>
    <property type="match status" value="1"/>
</dbReference>
<evidence type="ECO:0000313" key="5">
    <source>
        <dbReference type="Proteomes" id="UP000001449"/>
    </source>
</evidence>
<dbReference type="PROSITE" id="PS50222">
    <property type="entry name" value="EF_HAND_2"/>
    <property type="match status" value="2"/>
</dbReference>
<evidence type="ECO:0000313" key="4">
    <source>
        <dbReference type="EMBL" id="EED87713.1"/>
    </source>
</evidence>
<dbReference type="CDD" id="cd00038">
    <property type="entry name" value="CAP_ED"/>
    <property type="match status" value="1"/>
</dbReference>
<gene>
    <name evidence="4" type="ORF">THAPSDRAFT_270113</name>
</gene>
<dbReference type="PROSITE" id="PS50042">
    <property type="entry name" value="CNMP_BINDING_3"/>
    <property type="match status" value="1"/>
</dbReference>
<reference evidence="4 5" key="2">
    <citation type="journal article" date="2008" name="Nature">
        <title>The Phaeodactylum genome reveals the evolutionary history of diatom genomes.</title>
        <authorList>
            <person name="Bowler C."/>
            <person name="Allen A.E."/>
            <person name="Badger J.H."/>
            <person name="Grimwood J."/>
            <person name="Jabbari K."/>
            <person name="Kuo A."/>
            <person name="Maheswari U."/>
            <person name="Martens C."/>
            <person name="Maumus F."/>
            <person name="Otillar R.P."/>
            <person name="Rayko E."/>
            <person name="Salamov A."/>
            <person name="Vandepoele K."/>
            <person name="Beszteri B."/>
            <person name="Gruber A."/>
            <person name="Heijde M."/>
            <person name="Katinka M."/>
            <person name="Mock T."/>
            <person name="Valentin K."/>
            <person name="Verret F."/>
            <person name="Berges J.A."/>
            <person name="Brownlee C."/>
            <person name="Cadoret J.P."/>
            <person name="Chiovitti A."/>
            <person name="Choi C.J."/>
            <person name="Coesel S."/>
            <person name="De Martino A."/>
            <person name="Detter J.C."/>
            <person name="Durkin C."/>
            <person name="Falciatore A."/>
            <person name="Fournet J."/>
            <person name="Haruta M."/>
            <person name="Huysman M.J."/>
            <person name="Jenkins B.D."/>
            <person name="Jiroutova K."/>
            <person name="Jorgensen R.E."/>
            <person name="Joubert Y."/>
            <person name="Kaplan A."/>
            <person name="Kroger N."/>
            <person name="Kroth P.G."/>
            <person name="La Roche J."/>
            <person name="Lindquist E."/>
            <person name="Lommer M."/>
            <person name="Martin-Jezequel V."/>
            <person name="Lopez P.J."/>
            <person name="Lucas S."/>
            <person name="Mangogna M."/>
            <person name="McGinnis K."/>
            <person name="Medlin L.K."/>
            <person name="Montsant A."/>
            <person name="Oudot-Le Secq M.P."/>
            <person name="Napoli C."/>
            <person name="Obornik M."/>
            <person name="Parker M.S."/>
            <person name="Petit J.L."/>
            <person name="Porcel B.M."/>
            <person name="Poulsen N."/>
            <person name="Robison M."/>
            <person name="Rychlewski L."/>
            <person name="Rynearson T.A."/>
            <person name="Schmutz J."/>
            <person name="Shapiro H."/>
            <person name="Siaut M."/>
            <person name="Stanley M."/>
            <person name="Sussman M.R."/>
            <person name="Taylor A.R."/>
            <person name="Vardi A."/>
            <person name="von Dassow P."/>
            <person name="Vyverman W."/>
            <person name="Willis A."/>
            <person name="Wyrwicz L.S."/>
            <person name="Rokhsar D.S."/>
            <person name="Weissenbach J."/>
            <person name="Armbrust E.V."/>
            <person name="Green B.R."/>
            <person name="Van de Peer Y."/>
            <person name="Grigoriev I.V."/>
        </authorList>
    </citation>
    <scope>NUCLEOTIDE SEQUENCE [LARGE SCALE GENOMIC DNA]</scope>
    <source>
        <strain evidence="4 5">CCMP1335</strain>
    </source>
</reference>
<dbReference type="InterPro" id="IPR000595">
    <property type="entry name" value="cNMP-bd_dom"/>
</dbReference>
<dbReference type="RefSeq" id="XP_002294933.1">
    <property type="nucleotide sequence ID" value="XM_002294897.1"/>
</dbReference>
<dbReference type="AlphaFoldDB" id="B8CFY2"/>
<evidence type="ECO:0000256" key="1">
    <source>
        <dbReference type="ARBA" id="ARBA00022837"/>
    </source>
</evidence>
<dbReference type="InterPro" id="IPR014710">
    <property type="entry name" value="RmlC-like_jellyroll"/>
</dbReference>
<evidence type="ECO:0000259" key="2">
    <source>
        <dbReference type="PROSITE" id="PS50042"/>
    </source>
</evidence>
<dbReference type="Gene3D" id="1.10.238.10">
    <property type="entry name" value="EF-hand"/>
    <property type="match status" value="1"/>
</dbReference>
<dbReference type="STRING" id="35128.B8CFY2"/>
<feature type="domain" description="Cyclic nucleotide-binding" evidence="2">
    <location>
        <begin position="1"/>
        <end position="63"/>
    </location>
</feature>
<dbReference type="EMBL" id="CM000653">
    <property type="protein sequence ID" value="EED87713.1"/>
    <property type="molecule type" value="Genomic_DNA"/>
</dbReference>
<feature type="domain" description="EF-hand" evidence="3">
    <location>
        <begin position="93"/>
        <end position="128"/>
    </location>
</feature>
<organism evidence="4 5">
    <name type="scientific">Thalassiosira pseudonana</name>
    <name type="common">Marine diatom</name>
    <name type="synonym">Cyclotella nana</name>
    <dbReference type="NCBI Taxonomy" id="35128"/>
    <lineage>
        <taxon>Eukaryota</taxon>
        <taxon>Sar</taxon>
        <taxon>Stramenopiles</taxon>
        <taxon>Ochrophyta</taxon>
        <taxon>Bacillariophyta</taxon>
        <taxon>Coscinodiscophyceae</taxon>
        <taxon>Thalassiosirophycidae</taxon>
        <taxon>Thalassiosirales</taxon>
        <taxon>Thalassiosiraceae</taxon>
        <taxon>Thalassiosira</taxon>
    </lineage>
</organism>
<keyword evidence="1" id="KW-0106">Calcium</keyword>
<reference evidence="4 5" key="1">
    <citation type="journal article" date="2004" name="Science">
        <title>The genome of the diatom Thalassiosira pseudonana: ecology, evolution, and metabolism.</title>
        <authorList>
            <person name="Armbrust E.V."/>
            <person name="Berges J.A."/>
            <person name="Bowler C."/>
            <person name="Green B.R."/>
            <person name="Martinez D."/>
            <person name="Putnam N.H."/>
            <person name="Zhou S."/>
            <person name="Allen A.E."/>
            <person name="Apt K.E."/>
            <person name="Bechner M."/>
            <person name="Brzezinski M.A."/>
            <person name="Chaal B.K."/>
            <person name="Chiovitti A."/>
            <person name="Davis A.K."/>
            <person name="Demarest M.S."/>
            <person name="Detter J.C."/>
            <person name="Glavina T."/>
            <person name="Goodstein D."/>
            <person name="Hadi M.Z."/>
            <person name="Hellsten U."/>
            <person name="Hildebrand M."/>
            <person name="Jenkins B.D."/>
            <person name="Jurka J."/>
            <person name="Kapitonov V.V."/>
            <person name="Kroger N."/>
            <person name="Lau W.W."/>
            <person name="Lane T.W."/>
            <person name="Larimer F.W."/>
            <person name="Lippmeier J.C."/>
            <person name="Lucas S."/>
            <person name="Medina M."/>
            <person name="Montsant A."/>
            <person name="Obornik M."/>
            <person name="Parker M.S."/>
            <person name="Palenik B."/>
            <person name="Pazour G.J."/>
            <person name="Richardson P.M."/>
            <person name="Rynearson T.A."/>
            <person name="Saito M.A."/>
            <person name="Schwartz D.C."/>
            <person name="Thamatrakoln K."/>
            <person name="Valentin K."/>
            <person name="Vardi A."/>
            <person name="Wilkerson F.P."/>
            <person name="Rokhsar D.S."/>
        </authorList>
    </citation>
    <scope>NUCLEOTIDE SEQUENCE [LARGE SCALE GENOMIC DNA]</scope>
    <source>
        <strain evidence="4 5">CCMP1335</strain>
    </source>
</reference>
<name>B8CFY2_THAPS</name>
<dbReference type="InParanoid" id="B8CFY2"/>
<dbReference type="SUPFAM" id="SSF51206">
    <property type="entry name" value="cAMP-binding domain-like"/>
    <property type="match status" value="1"/>
</dbReference>
<dbReference type="PROSITE" id="PS00018">
    <property type="entry name" value="EF_HAND_1"/>
    <property type="match status" value="1"/>
</dbReference>